<protein>
    <submittedName>
        <fullName evidence="10">SET domain-containing protein</fullName>
        <ecNumber evidence="10">2.1.1.-</ecNumber>
    </submittedName>
</protein>
<keyword evidence="2" id="KW-0158">Chromosome</keyword>
<dbReference type="EMBL" id="JBBKZT010000013">
    <property type="protein sequence ID" value="MEJ8850022.1"/>
    <property type="molecule type" value="Genomic_DNA"/>
</dbReference>
<evidence type="ECO:0000259" key="9">
    <source>
        <dbReference type="PROSITE" id="PS50868"/>
    </source>
</evidence>
<evidence type="ECO:0000256" key="3">
    <source>
        <dbReference type="ARBA" id="ARBA00022603"/>
    </source>
</evidence>
<dbReference type="InterPro" id="IPR050973">
    <property type="entry name" value="H3K9_Histone-Lys_N-MTase"/>
</dbReference>
<comment type="subcellular location">
    <subcellularLocation>
        <location evidence="1">Chromosome</location>
    </subcellularLocation>
</comment>
<dbReference type="SUPFAM" id="SSF82199">
    <property type="entry name" value="SET domain"/>
    <property type="match status" value="1"/>
</dbReference>
<organism evidence="10 11">
    <name type="scientific">Variovorax rhizosphaerae</name>
    <dbReference type="NCBI Taxonomy" id="1836200"/>
    <lineage>
        <taxon>Bacteria</taxon>
        <taxon>Pseudomonadati</taxon>
        <taxon>Pseudomonadota</taxon>
        <taxon>Betaproteobacteria</taxon>
        <taxon>Burkholderiales</taxon>
        <taxon>Comamonadaceae</taxon>
        <taxon>Variovorax</taxon>
    </lineage>
</organism>
<evidence type="ECO:0000259" key="8">
    <source>
        <dbReference type="PROSITE" id="PS50280"/>
    </source>
</evidence>
<dbReference type="PANTHER" id="PTHR46223">
    <property type="entry name" value="HISTONE-LYSINE N-METHYLTRANSFERASE SUV39H"/>
    <property type="match status" value="1"/>
</dbReference>
<evidence type="ECO:0000256" key="1">
    <source>
        <dbReference type="ARBA" id="ARBA00004286"/>
    </source>
</evidence>
<dbReference type="GO" id="GO:0008168">
    <property type="term" value="F:methyltransferase activity"/>
    <property type="evidence" value="ECO:0007669"/>
    <property type="project" value="UniProtKB-KW"/>
</dbReference>
<dbReference type="PROSITE" id="PS50280">
    <property type="entry name" value="SET"/>
    <property type="match status" value="1"/>
</dbReference>
<reference evidence="10 11" key="1">
    <citation type="submission" date="2024-03" db="EMBL/GenBank/DDBJ databases">
        <title>Novel species of the genus Variovorax.</title>
        <authorList>
            <person name="Liu Q."/>
            <person name="Xin Y.-H."/>
        </authorList>
    </citation>
    <scope>NUCLEOTIDE SEQUENCE [LARGE SCALE GENOMIC DNA]</scope>
    <source>
        <strain evidence="10 11">KACC 18900</strain>
    </source>
</reference>
<dbReference type="PANTHER" id="PTHR46223:SF3">
    <property type="entry name" value="HISTONE-LYSINE N-METHYLTRANSFERASE SET-23"/>
    <property type="match status" value="1"/>
</dbReference>
<feature type="domain" description="SET" evidence="8">
    <location>
        <begin position="6"/>
        <end position="119"/>
    </location>
</feature>
<dbReference type="Gene3D" id="2.170.270.10">
    <property type="entry name" value="SET domain"/>
    <property type="match status" value="1"/>
</dbReference>
<dbReference type="PROSITE" id="PS50868">
    <property type="entry name" value="POST_SET"/>
    <property type="match status" value="1"/>
</dbReference>
<evidence type="ECO:0000313" key="11">
    <source>
        <dbReference type="Proteomes" id="UP001385892"/>
    </source>
</evidence>
<keyword evidence="3 10" id="KW-0489">Methyltransferase</keyword>
<evidence type="ECO:0000256" key="4">
    <source>
        <dbReference type="ARBA" id="ARBA00022679"/>
    </source>
</evidence>
<dbReference type="InterPro" id="IPR003616">
    <property type="entry name" value="Post-SET_dom"/>
</dbReference>
<dbReference type="EC" id="2.1.1.-" evidence="10"/>
<keyword evidence="11" id="KW-1185">Reference proteome</keyword>
<evidence type="ECO:0000256" key="2">
    <source>
        <dbReference type="ARBA" id="ARBA00022454"/>
    </source>
</evidence>
<sequence length="159" mass="17542">MSTRTPYLQVADSRVHGLGVFVTQDLPTATLLGTYQGRRFSEDQLCRRHWDDSLSYLFSLSNGETIDGSRGGNATRHINHSCEPNCEAVEEIDAKGRLALRIYALRPLLAGEELFLDYGLIVDEAATASDYRCLCGATLCRGSMIAALAEQSPARWERG</sequence>
<evidence type="ECO:0000256" key="5">
    <source>
        <dbReference type="ARBA" id="ARBA00022691"/>
    </source>
</evidence>
<accession>A0ABU8WR44</accession>
<evidence type="ECO:0000256" key="6">
    <source>
        <dbReference type="ARBA" id="ARBA00022723"/>
    </source>
</evidence>
<comment type="caution">
    <text evidence="10">The sequence shown here is derived from an EMBL/GenBank/DDBJ whole genome shotgun (WGS) entry which is preliminary data.</text>
</comment>
<dbReference type="Pfam" id="PF00856">
    <property type="entry name" value="SET"/>
    <property type="match status" value="1"/>
</dbReference>
<gene>
    <name evidence="10" type="ORF">WKW82_25485</name>
</gene>
<keyword evidence="4 10" id="KW-0808">Transferase</keyword>
<keyword evidence="5" id="KW-0949">S-adenosyl-L-methionine</keyword>
<feature type="domain" description="Post-SET" evidence="9">
    <location>
        <begin position="129"/>
        <end position="145"/>
    </location>
</feature>
<name>A0ABU8WR44_9BURK</name>
<dbReference type="InterPro" id="IPR046341">
    <property type="entry name" value="SET_dom_sf"/>
</dbReference>
<dbReference type="GO" id="GO:0032259">
    <property type="term" value="P:methylation"/>
    <property type="evidence" value="ECO:0007669"/>
    <property type="project" value="UniProtKB-KW"/>
</dbReference>
<dbReference type="InterPro" id="IPR001214">
    <property type="entry name" value="SET_dom"/>
</dbReference>
<evidence type="ECO:0000256" key="7">
    <source>
        <dbReference type="ARBA" id="ARBA00022833"/>
    </source>
</evidence>
<proteinExistence type="predicted"/>
<keyword evidence="7" id="KW-0862">Zinc</keyword>
<evidence type="ECO:0000313" key="10">
    <source>
        <dbReference type="EMBL" id="MEJ8850022.1"/>
    </source>
</evidence>
<keyword evidence="6" id="KW-0479">Metal-binding</keyword>
<dbReference type="Proteomes" id="UP001385892">
    <property type="component" value="Unassembled WGS sequence"/>
</dbReference>
<dbReference type="SMART" id="SM00317">
    <property type="entry name" value="SET"/>
    <property type="match status" value="1"/>
</dbReference>
<dbReference type="RefSeq" id="WP_340345223.1">
    <property type="nucleotide sequence ID" value="NZ_JBBKZT010000013.1"/>
</dbReference>